<proteinExistence type="inferred from homology"/>
<evidence type="ECO:0000256" key="5">
    <source>
        <dbReference type="SAM" id="SignalP"/>
    </source>
</evidence>
<dbReference type="InterPro" id="IPR023765">
    <property type="entry name" value="SBP_5_CS"/>
</dbReference>
<evidence type="ECO:0000256" key="2">
    <source>
        <dbReference type="ARBA" id="ARBA00005695"/>
    </source>
</evidence>
<evidence type="ECO:0000256" key="1">
    <source>
        <dbReference type="ARBA" id="ARBA00004193"/>
    </source>
</evidence>
<dbReference type="Gene3D" id="3.40.190.10">
    <property type="entry name" value="Periplasmic binding protein-like II"/>
    <property type="match status" value="1"/>
</dbReference>
<protein>
    <submittedName>
        <fullName evidence="7">ABC transporter substrate-binding protein</fullName>
    </submittedName>
</protein>
<dbReference type="InterPro" id="IPR000914">
    <property type="entry name" value="SBP_5_dom"/>
</dbReference>
<dbReference type="PANTHER" id="PTHR30290:SF9">
    <property type="entry name" value="OLIGOPEPTIDE-BINDING PROTEIN APPA"/>
    <property type="match status" value="1"/>
</dbReference>
<keyword evidence="8" id="KW-1185">Reference proteome</keyword>
<dbReference type="AlphaFoldDB" id="A0A5B8NJU9"/>
<dbReference type="Gene3D" id="3.90.76.10">
    <property type="entry name" value="Dipeptide-binding Protein, Domain 1"/>
    <property type="match status" value="1"/>
</dbReference>
<dbReference type="GO" id="GO:0042597">
    <property type="term" value="C:periplasmic space"/>
    <property type="evidence" value="ECO:0007669"/>
    <property type="project" value="UniProtKB-ARBA"/>
</dbReference>
<dbReference type="Proteomes" id="UP000318453">
    <property type="component" value="Chromosome"/>
</dbReference>
<organism evidence="7 8">
    <name type="scientific">Euhalothece natronophila Z-M001</name>
    <dbReference type="NCBI Taxonomy" id="522448"/>
    <lineage>
        <taxon>Bacteria</taxon>
        <taxon>Bacillati</taxon>
        <taxon>Cyanobacteriota</taxon>
        <taxon>Cyanophyceae</taxon>
        <taxon>Oscillatoriophycideae</taxon>
        <taxon>Chroococcales</taxon>
        <taxon>Halothecacae</taxon>
        <taxon>Halothece cluster</taxon>
        <taxon>Euhalothece</taxon>
    </lineage>
</organism>
<feature type="domain" description="Solute-binding protein family 5" evidence="6">
    <location>
        <begin position="79"/>
        <end position="474"/>
    </location>
</feature>
<evidence type="ECO:0000256" key="4">
    <source>
        <dbReference type="ARBA" id="ARBA00022729"/>
    </source>
</evidence>
<reference evidence="7" key="1">
    <citation type="submission" date="2019-08" db="EMBL/GenBank/DDBJ databases">
        <title>Carotenoids and Carotenoid Binding Proteins in the Halophilic Cyanobacterium Euhalothece sp. ZM00.</title>
        <authorList>
            <person name="Cho S.M."/>
            <person name="Song J.Y."/>
            <person name="Park Y.-I."/>
        </authorList>
    </citation>
    <scope>NUCLEOTIDE SEQUENCE [LARGE SCALE GENOMIC DNA]</scope>
    <source>
        <strain evidence="7">Z-M001</strain>
    </source>
</reference>
<keyword evidence="4 5" id="KW-0732">Signal</keyword>
<dbReference type="GO" id="GO:0015833">
    <property type="term" value="P:peptide transport"/>
    <property type="evidence" value="ECO:0007669"/>
    <property type="project" value="TreeGrafter"/>
</dbReference>
<evidence type="ECO:0000313" key="8">
    <source>
        <dbReference type="Proteomes" id="UP000318453"/>
    </source>
</evidence>
<dbReference type="PIRSF" id="PIRSF002741">
    <property type="entry name" value="MppA"/>
    <property type="match status" value="1"/>
</dbReference>
<sequence length="587" mass="66531">MLSQSHQKSLIALLLSFLATLLTACDPTMLEGTALETPQVVQSVLSDPKTFNAILSQESPNVFGLTYEGLVDENPITGEIEPELAESWEISDNQQEITFTLREGLKWSDGEPLTADDVVFTYNDLILNPDIPNNIRDSLRIGETGEFPTIEKIDDLQVKFTVPEPFAPLLQAAGNAPIMPKHALEASVEETDSEGTPAFLSKWGVDAPPEEIIVNGRYKLANYATSERVTFQKNPYYWKTDEDGNQLPYIDRVIWQIVENQDTALMQFRSRNLDSISVSPEYFSLLKREEEERNFTIHNGGPQYGTTFIGFNLNTGSRNGEPLVEPYKSRWFNNLNFRKAIAHGINRQQMINNIHRGLGKPQNSPISVQSPFYNENVSSYEYDLDKAEELLFSEGFEYNDNGNLVDEEGNRVRFTLITNAGNQTREAMAAQISQDLDKLGITVDLNPMQFNVLVDRLSNSLDWECHLLGFTGGNEPHFGISLWRVDGNLHTFNQAPRSEEDSLEGREIRDWEEEIERLYIEAGRELDEERRKELYGEAQEIVQDKLPYIYLVNPLSLAAVRDHIEGVEYSALGGAFWNIEELQLSAE</sequence>
<evidence type="ECO:0000259" key="6">
    <source>
        <dbReference type="Pfam" id="PF00496"/>
    </source>
</evidence>
<dbReference type="FunFam" id="3.90.76.10:FF:000004">
    <property type="entry name" value="Peptide ABC transporter substrate-binding protein"/>
    <property type="match status" value="1"/>
</dbReference>
<comment type="similarity">
    <text evidence="2">Belongs to the bacterial solute-binding protein 5 family.</text>
</comment>
<dbReference type="FunFam" id="3.10.105.10:FF:000006">
    <property type="entry name" value="Peptide ABC transporter substrate-binding protein"/>
    <property type="match status" value="1"/>
</dbReference>
<evidence type="ECO:0000313" key="7">
    <source>
        <dbReference type="EMBL" id="QDZ39208.1"/>
    </source>
</evidence>
<dbReference type="EMBL" id="CP042326">
    <property type="protein sequence ID" value="QDZ39208.1"/>
    <property type="molecule type" value="Genomic_DNA"/>
</dbReference>
<dbReference type="KEGG" id="enn:FRE64_04240"/>
<feature type="signal peptide" evidence="5">
    <location>
        <begin position="1"/>
        <end position="24"/>
    </location>
</feature>
<evidence type="ECO:0000256" key="3">
    <source>
        <dbReference type="ARBA" id="ARBA00022448"/>
    </source>
</evidence>
<dbReference type="PROSITE" id="PS01040">
    <property type="entry name" value="SBP_BACTERIAL_5"/>
    <property type="match status" value="1"/>
</dbReference>
<dbReference type="PANTHER" id="PTHR30290">
    <property type="entry name" value="PERIPLASMIC BINDING COMPONENT OF ABC TRANSPORTER"/>
    <property type="match status" value="1"/>
</dbReference>
<dbReference type="Gene3D" id="3.10.105.10">
    <property type="entry name" value="Dipeptide-binding Protein, Domain 3"/>
    <property type="match status" value="1"/>
</dbReference>
<dbReference type="InterPro" id="IPR030678">
    <property type="entry name" value="Peptide/Ni-bd"/>
</dbReference>
<feature type="chain" id="PRO_5022951221" evidence="5">
    <location>
        <begin position="25"/>
        <end position="587"/>
    </location>
</feature>
<dbReference type="GO" id="GO:0043190">
    <property type="term" value="C:ATP-binding cassette (ABC) transporter complex"/>
    <property type="evidence" value="ECO:0007669"/>
    <property type="project" value="InterPro"/>
</dbReference>
<dbReference type="CDD" id="cd08500">
    <property type="entry name" value="PBP2_NikA_DppA_OppA_like_4"/>
    <property type="match status" value="1"/>
</dbReference>
<name>A0A5B8NJU9_9CHRO</name>
<comment type="subcellular location">
    <subcellularLocation>
        <location evidence="1">Cell membrane</location>
        <topology evidence="1">Lipid-anchor</topology>
    </subcellularLocation>
</comment>
<keyword evidence="3" id="KW-0813">Transport</keyword>
<dbReference type="InterPro" id="IPR039424">
    <property type="entry name" value="SBP_5"/>
</dbReference>
<dbReference type="OrthoDB" id="9796817at2"/>
<accession>A0A5B8NJU9</accession>
<dbReference type="SUPFAM" id="SSF53850">
    <property type="entry name" value="Periplasmic binding protein-like II"/>
    <property type="match status" value="1"/>
</dbReference>
<gene>
    <name evidence="7" type="ORF">FRE64_04240</name>
</gene>
<dbReference type="GO" id="GO:1904680">
    <property type="term" value="F:peptide transmembrane transporter activity"/>
    <property type="evidence" value="ECO:0007669"/>
    <property type="project" value="TreeGrafter"/>
</dbReference>
<dbReference type="Pfam" id="PF00496">
    <property type="entry name" value="SBP_bac_5"/>
    <property type="match status" value="1"/>
</dbReference>
<dbReference type="RefSeq" id="WP_146294814.1">
    <property type="nucleotide sequence ID" value="NZ_CP042326.1"/>
</dbReference>